<dbReference type="GO" id="GO:0005737">
    <property type="term" value="C:cytoplasm"/>
    <property type="evidence" value="ECO:0007669"/>
    <property type="project" value="TreeGrafter"/>
</dbReference>
<feature type="active site" evidence="5">
    <location>
        <position position="52"/>
    </location>
</feature>
<comment type="similarity">
    <text evidence="1 5">Belongs to the MsrA Met sulfoxide reductase family.</text>
</comment>
<dbReference type="FunFam" id="3.30.1060.10:FF:000001">
    <property type="entry name" value="Peptide methionine sulfoxide reductase MsrA"/>
    <property type="match status" value="1"/>
</dbReference>
<dbReference type="HAMAP" id="MF_01401">
    <property type="entry name" value="MsrA"/>
    <property type="match status" value="1"/>
</dbReference>
<dbReference type="EC" id="1.8.4.11" evidence="5"/>
<organism evidence="8 9">
    <name type="scientific">Leclercia adecarboxylata</name>
    <dbReference type="NCBI Taxonomy" id="83655"/>
    <lineage>
        <taxon>Bacteria</taxon>
        <taxon>Pseudomonadati</taxon>
        <taxon>Pseudomonadota</taxon>
        <taxon>Gammaproteobacteria</taxon>
        <taxon>Enterobacterales</taxon>
        <taxon>Enterobacteriaceae</taxon>
        <taxon>Leclercia</taxon>
    </lineage>
</organism>
<name>A0A4U9HGJ4_9ENTR</name>
<evidence type="ECO:0000313" key="8">
    <source>
        <dbReference type="EMBL" id="VTP63017.1"/>
    </source>
</evidence>
<accession>A0A4U9HGJ4</accession>
<dbReference type="SUPFAM" id="SSF55068">
    <property type="entry name" value="Peptide methionine sulfoxide reductase"/>
    <property type="match status" value="1"/>
</dbReference>
<dbReference type="PANTHER" id="PTHR42799">
    <property type="entry name" value="MITOCHONDRIAL PEPTIDE METHIONINE SULFOXIDE REDUCTASE"/>
    <property type="match status" value="1"/>
</dbReference>
<comment type="function">
    <text evidence="5">Has an important function as a repair enzyme for proteins that have been inactivated by oxidation. Catalyzes the reversible oxidation-reduction of methionine sulfoxide in proteins to methionine.</text>
</comment>
<dbReference type="GO" id="GO:0008113">
    <property type="term" value="F:peptide-methionine (S)-S-oxide reductase activity"/>
    <property type="evidence" value="ECO:0007669"/>
    <property type="project" value="UniProtKB-UniRule"/>
</dbReference>
<evidence type="ECO:0000256" key="4">
    <source>
        <dbReference type="ARBA" id="ARBA00048782"/>
    </source>
</evidence>
<dbReference type="InterPro" id="IPR002569">
    <property type="entry name" value="Met_Sox_Rdtase_MsrA_dom"/>
</dbReference>
<comment type="catalytic activity">
    <reaction evidence="3 5">
        <text>L-methionyl-[protein] + [thioredoxin]-disulfide + H2O = L-methionyl-(S)-S-oxide-[protein] + [thioredoxin]-dithiol</text>
        <dbReference type="Rhea" id="RHEA:14217"/>
        <dbReference type="Rhea" id="RHEA-COMP:10698"/>
        <dbReference type="Rhea" id="RHEA-COMP:10700"/>
        <dbReference type="Rhea" id="RHEA-COMP:12313"/>
        <dbReference type="Rhea" id="RHEA-COMP:12315"/>
        <dbReference type="ChEBI" id="CHEBI:15377"/>
        <dbReference type="ChEBI" id="CHEBI:16044"/>
        <dbReference type="ChEBI" id="CHEBI:29950"/>
        <dbReference type="ChEBI" id="CHEBI:44120"/>
        <dbReference type="ChEBI" id="CHEBI:50058"/>
        <dbReference type="EC" id="1.8.4.11"/>
    </reaction>
</comment>
<dbReference type="Gene3D" id="3.30.1060.10">
    <property type="entry name" value="Peptide methionine sulphoxide reductase MsrA"/>
    <property type="match status" value="1"/>
</dbReference>
<dbReference type="STRING" id="83655.APT61_20095"/>
<sequence length="327" mass="35592">MSLFDKKHLVAQADALPGRNTPMPVATLHAVNGHSMTNVPDGMAIALFAMGCFWGVERLFWQLPGVYSTAAGYTGGYTPNPTYREVCSGQTGHAEAVRVVYDPNVISYEQLLQVFWENHDPAQGMRQGNDHGTQYRSAIYPLHPGTGRGSPRQPWRASSRRCSRQTTTVRSPRRSPPRCRSTTRKTITSSTCIKNPYGYCGIGGIGVCLPPQTGLIIGLGATQAAWRMALLTEPSFISLPFNSNFKTGACGRLSCVCNSCTAFIPRSRAVRIIATLAFCGCRRCRLTSLEHKTRVIRWPDAVSCALSCGREVSGARAEQAVPPCYAG</sequence>
<dbReference type="InterPro" id="IPR036509">
    <property type="entry name" value="Met_Sox_Rdtase_MsrA_sf"/>
</dbReference>
<dbReference type="GO" id="GO:0034599">
    <property type="term" value="P:cellular response to oxidative stress"/>
    <property type="evidence" value="ECO:0007669"/>
    <property type="project" value="TreeGrafter"/>
</dbReference>
<gene>
    <name evidence="5 8" type="primary">msrA</name>
    <name evidence="8" type="ORF">NCTC13032_00647</name>
</gene>
<feature type="domain" description="Peptide methionine sulphoxide reductase MsrA" evidence="7">
    <location>
        <begin position="46"/>
        <end position="141"/>
    </location>
</feature>
<evidence type="ECO:0000256" key="2">
    <source>
        <dbReference type="ARBA" id="ARBA00023002"/>
    </source>
</evidence>
<evidence type="ECO:0000256" key="3">
    <source>
        <dbReference type="ARBA" id="ARBA00047806"/>
    </source>
</evidence>
<comment type="catalytic activity">
    <reaction evidence="4 5">
        <text>[thioredoxin]-disulfide + L-methionine + H2O = L-methionine (S)-S-oxide + [thioredoxin]-dithiol</text>
        <dbReference type="Rhea" id="RHEA:19993"/>
        <dbReference type="Rhea" id="RHEA-COMP:10698"/>
        <dbReference type="Rhea" id="RHEA-COMP:10700"/>
        <dbReference type="ChEBI" id="CHEBI:15377"/>
        <dbReference type="ChEBI" id="CHEBI:29950"/>
        <dbReference type="ChEBI" id="CHEBI:50058"/>
        <dbReference type="ChEBI" id="CHEBI:57844"/>
        <dbReference type="ChEBI" id="CHEBI:58772"/>
        <dbReference type="EC" id="1.8.4.11"/>
    </reaction>
</comment>
<dbReference type="PANTHER" id="PTHR42799:SF2">
    <property type="entry name" value="MITOCHONDRIAL PEPTIDE METHIONINE SULFOXIDE REDUCTASE"/>
    <property type="match status" value="1"/>
</dbReference>
<keyword evidence="2 5" id="KW-0560">Oxidoreductase</keyword>
<evidence type="ECO:0000313" key="9">
    <source>
        <dbReference type="Proteomes" id="UP000310719"/>
    </source>
</evidence>
<dbReference type="NCBIfam" id="TIGR00401">
    <property type="entry name" value="msrA"/>
    <property type="match status" value="1"/>
</dbReference>
<evidence type="ECO:0000256" key="6">
    <source>
        <dbReference type="SAM" id="MobiDB-lite"/>
    </source>
</evidence>
<dbReference type="EMBL" id="LR590464">
    <property type="protein sequence ID" value="VTP63017.1"/>
    <property type="molecule type" value="Genomic_DNA"/>
</dbReference>
<evidence type="ECO:0000259" key="7">
    <source>
        <dbReference type="Pfam" id="PF01625"/>
    </source>
</evidence>
<dbReference type="InterPro" id="IPR050162">
    <property type="entry name" value="MsrA_MetSO_reductase"/>
</dbReference>
<feature type="compositionally biased region" description="Basic residues" evidence="6">
    <location>
        <begin position="171"/>
        <end position="182"/>
    </location>
</feature>
<evidence type="ECO:0000256" key="1">
    <source>
        <dbReference type="ARBA" id="ARBA00005591"/>
    </source>
</evidence>
<feature type="region of interest" description="Disordered" evidence="6">
    <location>
        <begin position="146"/>
        <end position="182"/>
    </location>
</feature>
<dbReference type="AlphaFoldDB" id="A0A4U9HGJ4"/>
<protein>
    <recommendedName>
        <fullName evidence="5">Peptide methionine sulfoxide reductase MsrA</fullName>
        <shortName evidence="5">Protein-methionine-S-oxide reductase</shortName>
        <ecNumber evidence="5">1.8.4.11</ecNumber>
    </recommendedName>
    <alternativeName>
        <fullName evidence="5">Peptide-methionine (S)-S-oxide reductase</fullName>
        <shortName evidence="5">Peptide Met(O) reductase</shortName>
    </alternativeName>
</protein>
<dbReference type="Pfam" id="PF01625">
    <property type="entry name" value="PMSR"/>
    <property type="match status" value="1"/>
</dbReference>
<dbReference type="GO" id="GO:0033744">
    <property type="term" value="F:L-methionine:thioredoxin-disulfide S-oxidoreductase activity"/>
    <property type="evidence" value="ECO:0007669"/>
    <property type="project" value="RHEA"/>
</dbReference>
<proteinExistence type="inferred from homology"/>
<dbReference type="Proteomes" id="UP000310719">
    <property type="component" value="Chromosome"/>
</dbReference>
<reference evidence="8 9" key="1">
    <citation type="submission" date="2019-05" db="EMBL/GenBank/DDBJ databases">
        <authorList>
            <consortium name="Pathogen Informatics"/>
        </authorList>
    </citation>
    <scope>NUCLEOTIDE SEQUENCE [LARGE SCALE GENOMIC DNA]</scope>
    <source>
        <strain evidence="8 9">NCTC13032</strain>
    </source>
</reference>
<evidence type="ECO:0000256" key="5">
    <source>
        <dbReference type="HAMAP-Rule" id="MF_01401"/>
    </source>
</evidence>